<comment type="caution">
    <text evidence="2">The sequence shown here is derived from an EMBL/GenBank/DDBJ whole genome shotgun (WGS) entry which is preliminary data.</text>
</comment>
<gene>
    <name evidence="2" type="ORF">CAAU_1414</name>
</gene>
<evidence type="ECO:0000313" key="2">
    <source>
        <dbReference type="EMBL" id="CCJ33498.1"/>
    </source>
</evidence>
<dbReference type="RefSeq" id="WP_008908765.1">
    <property type="nucleotide sequence ID" value="NZ_CAKP01000075.1"/>
</dbReference>
<dbReference type="Pfam" id="PF13551">
    <property type="entry name" value="HTH_29"/>
    <property type="match status" value="1"/>
</dbReference>
<dbReference type="STRING" id="857293.CAAU_1414"/>
<evidence type="ECO:0000256" key="1">
    <source>
        <dbReference type="SAM" id="MobiDB-lite"/>
    </source>
</evidence>
<evidence type="ECO:0008006" key="4">
    <source>
        <dbReference type="Google" id="ProtNLM"/>
    </source>
</evidence>
<accession>I7KUC4</accession>
<dbReference type="SUPFAM" id="SSF46689">
    <property type="entry name" value="Homeodomain-like"/>
    <property type="match status" value="1"/>
</dbReference>
<dbReference type="EMBL" id="CAKP01000075">
    <property type="protein sequence ID" value="CCJ33498.1"/>
    <property type="molecule type" value="Genomic_DNA"/>
</dbReference>
<dbReference type="eggNOG" id="COG2801">
    <property type="taxonomic scope" value="Bacteria"/>
</dbReference>
<proteinExistence type="predicted"/>
<protein>
    <recommendedName>
        <fullName evidence="4">Transposase</fullName>
    </recommendedName>
</protein>
<dbReference type="InterPro" id="IPR009057">
    <property type="entry name" value="Homeodomain-like_sf"/>
</dbReference>
<name>I7KUC4_9CLOT</name>
<evidence type="ECO:0000313" key="3">
    <source>
        <dbReference type="Proteomes" id="UP000007652"/>
    </source>
</evidence>
<dbReference type="Proteomes" id="UP000007652">
    <property type="component" value="Unassembled WGS sequence"/>
</dbReference>
<feature type="region of interest" description="Disordered" evidence="1">
    <location>
        <begin position="117"/>
        <end position="138"/>
    </location>
</feature>
<reference evidence="2 3" key="1">
    <citation type="journal article" date="2011" name="J. Bacteriol.">
        <title>Draft genome sequence of Caloramator australicus strain RC3T, a thermoanaerobe from the Great Artesian Basin of Australia.</title>
        <authorList>
            <person name="Ogg C.D."/>
            <person name="Patel B.K.C."/>
        </authorList>
    </citation>
    <scope>NUCLEOTIDE SEQUENCE [LARGE SCALE GENOMIC DNA]</scope>
    <source>
        <strain evidence="2 3">RC3</strain>
    </source>
</reference>
<organism evidence="2 3">
    <name type="scientific">Caloramator australicus RC3</name>
    <dbReference type="NCBI Taxonomy" id="857293"/>
    <lineage>
        <taxon>Bacteria</taxon>
        <taxon>Bacillati</taxon>
        <taxon>Bacillota</taxon>
        <taxon>Clostridia</taxon>
        <taxon>Eubacteriales</taxon>
        <taxon>Clostridiaceae</taxon>
        <taxon>Caloramator</taxon>
    </lineage>
</organism>
<sequence length="138" mass="16036">MSQKQINRYVVIQKSLEGLLTVKEAAKVLGLSERQVIRLRKGVMQSGVSALIHKNKGRKPSHAVSDELKGKIISLKLSDNYKNANFKHFNELLERFHGIKLSYSTIYNILNSTGIKSPKKRRRFKPHTRRKRNHRWAF</sequence>
<dbReference type="OrthoDB" id="9794201at2"/>
<dbReference type="AlphaFoldDB" id="I7KUC4"/>
<keyword evidence="3" id="KW-1185">Reference proteome</keyword>